<evidence type="ECO:0000313" key="1">
    <source>
        <dbReference type="EMBL" id="CAK5284724.1"/>
    </source>
</evidence>
<organism evidence="1 2">
    <name type="scientific">Mycena citricolor</name>
    <dbReference type="NCBI Taxonomy" id="2018698"/>
    <lineage>
        <taxon>Eukaryota</taxon>
        <taxon>Fungi</taxon>
        <taxon>Dikarya</taxon>
        <taxon>Basidiomycota</taxon>
        <taxon>Agaricomycotina</taxon>
        <taxon>Agaricomycetes</taxon>
        <taxon>Agaricomycetidae</taxon>
        <taxon>Agaricales</taxon>
        <taxon>Marasmiineae</taxon>
        <taxon>Mycenaceae</taxon>
        <taxon>Mycena</taxon>
    </lineage>
</organism>
<evidence type="ECO:0000313" key="2">
    <source>
        <dbReference type="Proteomes" id="UP001295794"/>
    </source>
</evidence>
<reference evidence="1" key="1">
    <citation type="submission" date="2023-11" db="EMBL/GenBank/DDBJ databases">
        <authorList>
            <person name="De Vega J J."/>
            <person name="De Vega J J."/>
        </authorList>
    </citation>
    <scope>NUCLEOTIDE SEQUENCE</scope>
</reference>
<gene>
    <name evidence="1" type="ORF">MYCIT1_LOCUS38150</name>
</gene>
<protein>
    <submittedName>
        <fullName evidence="1">Uncharacterized protein</fullName>
    </submittedName>
</protein>
<comment type="caution">
    <text evidence="1">The sequence shown here is derived from an EMBL/GenBank/DDBJ whole genome shotgun (WGS) entry which is preliminary data.</text>
</comment>
<sequence>MLQVTWPLPGSSSTPDFSHAFEMVFFFINERFLALRYSAKTCDAVILAPLLSEVLIHFLLG</sequence>
<accession>A0AAD2K8B0</accession>
<dbReference type="Proteomes" id="UP001295794">
    <property type="component" value="Unassembled WGS sequence"/>
</dbReference>
<dbReference type="AlphaFoldDB" id="A0AAD2K8B0"/>
<proteinExistence type="predicted"/>
<keyword evidence="2" id="KW-1185">Reference proteome</keyword>
<dbReference type="EMBL" id="CAVNYO010000480">
    <property type="protein sequence ID" value="CAK5284724.1"/>
    <property type="molecule type" value="Genomic_DNA"/>
</dbReference>
<name>A0AAD2K8B0_9AGAR</name>